<proteinExistence type="predicted"/>
<reference evidence="2 3" key="1">
    <citation type="journal article" date="2010" name="Stand. Genomic Sci.">
        <title>Complete genome sequence of Conexibacter woesei type strain (ID131577).</title>
        <authorList>
            <person name="Pukall R."/>
            <person name="Lapidus A."/>
            <person name="Glavina Del Rio T."/>
            <person name="Copeland A."/>
            <person name="Tice H."/>
            <person name="Cheng J.-F."/>
            <person name="Lucas S."/>
            <person name="Chen F."/>
            <person name="Nolan M."/>
            <person name="Bruce D."/>
            <person name="Goodwin L."/>
            <person name="Pitluck S."/>
            <person name="Mavromatis K."/>
            <person name="Ivanova N."/>
            <person name="Ovchinnikova G."/>
            <person name="Pati A."/>
            <person name="Chen A."/>
            <person name="Palaniappan K."/>
            <person name="Land M."/>
            <person name="Hauser L."/>
            <person name="Chang Y.-J."/>
            <person name="Jeffries C.D."/>
            <person name="Chain P."/>
            <person name="Meincke L."/>
            <person name="Sims D."/>
            <person name="Brettin T."/>
            <person name="Detter J.C."/>
            <person name="Rohde M."/>
            <person name="Goeker M."/>
            <person name="Bristow J."/>
            <person name="Eisen J.A."/>
            <person name="Markowitz V."/>
            <person name="Kyrpides N.C."/>
            <person name="Klenk H.-P."/>
            <person name="Hugenholtz P."/>
        </authorList>
    </citation>
    <scope>NUCLEOTIDE SEQUENCE [LARGE SCALE GENOMIC DNA]</scope>
    <source>
        <strain evidence="3">DSM 14684 / CIP 108061 / JCM 11494 / NBRC 100937 / ID131577</strain>
    </source>
</reference>
<feature type="signal peptide" evidence="1">
    <location>
        <begin position="1"/>
        <end position="21"/>
    </location>
</feature>
<accession>D3F5L9</accession>
<keyword evidence="1" id="KW-0732">Signal</keyword>
<dbReference type="HOGENOM" id="CLU_1560341_0_0_11"/>
<evidence type="ECO:0000313" key="3">
    <source>
        <dbReference type="Proteomes" id="UP000008229"/>
    </source>
</evidence>
<dbReference type="STRING" id="469383.Cwoe_4153"/>
<dbReference type="AlphaFoldDB" id="D3F5L9"/>
<organism evidence="2 3">
    <name type="scientific">Conexibacter woesei (strain DSM 14684 / CCUG 47730 / CIP 108061 / JCM 11494 / NBRC 100937 / ID131577)</name>
    <dbReference type="NCBI Taxonomy" id="469383"/>
    <lineage>
        <taxon>Bacteria</taxon>
        <taxon>Bacillati</taxon>
        <taxon>Actinomycetota</taxon>
        <taxon>Thermoleophilia</taxon>
        <taxon>Solirubrobacterales</taxon>
        <taxon>Conexibacteraceae</taxon>
        <taxon>Conexibacter</taxon>
    </lineage>
</organism>
<dbReference type="RefSeq" id="WP_012935619.1">
    <property type="nucleotide sequence ID" value="NC_013739.1"/>
</dbReference>
<evidence type="ECO:0000256" key="1">
    <source>
        <dbReference type="SAM" id="SignalP"/>
    </source>
</evidence>
<dbReference type="EMBL" id="CP001854">
    <property type="protein sequence ID" value="ADB52568.1"/>
    <property type="molecule type" value="Genomic_DNA"/>
</dbReference>
<feature type="chain" id="PRO_5003044002" evidence="1">
    <location>
        <begin position="22"/>
        <end position="171"/>
    </location>
</feature>
<name>D3F5L9_CONWI</name>
<dbReference type="KEGG" id="cwo:Cwoe_4153"/>
<dbReference type="Proteomes" id="UP000008229">
    <property type="component" value="Chromosome"/>
</dbReference>
<gene>
    <name evidence="2" type="ordered locus">Cwoe_4153</name>
</gene>
<protein>
    <submittedName>
        <fullName evidence="2">Uncharacterized protein</fullName>
    </submittedName>
</protein>
<evidence type="ECO:0000313" key="2">
    <source>
        <dbReference type="EMBL" id="ADB52568.1"/>
    </source>
</evidence>
<keyword evidence="3" id="KW-1185">Reference proteome</keyword>
<sequence length="171" mass="18879" precursor="true">MKRLIAAVAASIALLSLVAVAAGSGRPSTQGHVDENLTARVLYDCATSHSGRLQHRYSVRVLRVALRDMPRDVAEYTGCIDAIRRQISRADGTIVAGLRRSARGRLVAGRIALLDQRGRKVDVLEVERGELARFRVVPGQYTLRANGERRCSRTVRASEWRTSVSSLVCRR</sequence>
<reference evidence="3" key="2">
    <citation type="submission" date="2010-01" db="EMBL/GenBank/DDBJ databases">
        <title>The complete genome of Conexibacter woesei DSM 14684.</title>
        <authorList>
            <consortium name="US DOE Joint Genome Institute (JGI-PGF)"/>
            <person name="Lucas S."/>
            <person name="Copeland A."/>
            <person name="Lapidus A."/>
            <person name="Glavina del Rio T."/>
            <person name="Dalin E."/>
            <person name="Tice H."/>
            <person name="Bruce D."/>
            <person name="Goodwin L."/>
            <person name="Pitluck S."/>
            <person name="Kyrpides N."/>
            <person name="Mavromatis K."/>
            <person name="Ivanova N."/>
            <person name="Mikhailova N."/>
            <person name="Chertkov O."/>
            <person name="Brettin T."/>
            <person name="Detter J.C."/>
            <person name="Han C."/>
            <person name="Larimer F."/>
            <person name="Land M."/>
            <person name="Hauser L."/>
            <person name="Markowitz V."/>
            <person name="Cheng J.-F."/>
            <person name="Hugenholtz P."/>
            <person name="Woyke T."/>
            <person name="Wu D."/>
            <person name="Pukall R."/>
            <person name="Steenblock K."/>
            <person name="Schneider S."/>
            <person name="Klenk H.-P."/>
            <person name="Eisen J.A."/>
        </authorList>
    </citation>
    <scope>NUCLEOTIDE SEQUENCE [LARGE SCALE GENOMIC DNA]</scope>
    <source>
        <strain evidence="3">DSM 14684 / CIP 108061 / JCM 11494 / NBRC 100937 / ID131577</strain>
    </source>
</reference>